<name>A0A445IH41_GLYSO</name>
<dbReference type="EMBL" id="QZWG01000010">
    <property type="protein sequence ID" value="RZB85368.1"/>
    <property type="molecule type" value="Genomic_DNA"/>
</dbReference>
<dbReference type="GO" id="GO:0007005">
    <property type="term" value="P:mitochondrion organization"/>
    <property type="evidence" value="ECO:0007669"/>
    <property type="project" value="InterPro"/>
</dbReference>
<dbReference type="SMART" id="SM00175">
    <property type="entry name" value="RAB"/>
    <property type="match status" value="1"/>
</dbReference>
<evidence type="ECO:0000256" key="14">
    <source>
        <dbReference type="PIRNR" id="PIRNR037488"/>
    </source>
</evidence>
<evidence type="ECO:0000256" key="10">
    <source>
        <dbReference type="ARBA" id="ARBA00022989"/>
    </source>
</evidence>
<dbReference type="GO" id="GO:0005509">
    <property type="term" value="F:calcium ion binding"/>
    <property type="evidence" value="ECO:0007669"/>
    <property type="project" value="InterPro"/>
</dbReference>
<dbReference type="Gene3D" id="1.10.238.10">
    <property type="entry name" value="EF-hand"/>
    <property type="match status" value="2"/>
</dbReference>
<dbReference type="PROSITE" id="PS51423">
    <property type="entry name" value="MIRO"/>
    <property type="match status" value="2"/>
</dbReference>
<gene>
    <name evidence="18" type="ORF">D0Y65_025815</name>
</gene>
<dbReference type="InterPro" id="IPR002048">
    <property type="entry name" value="EF_hand_dom"/>
</dbReference>
<dbReference type="GO" id="GO:0005525">
    <property type="term" value="F:GTP binding"/>
    <property type="evidence" value="ECO:0007669"/>
    <property type="project" value="UniProtKB-KW"/>
</dbReference>
<dbReference type="PRINTS" id="PR00449">
    <property type="entry name" value="RASTRNSFRMNG"/>
</dbReference>
<dbReference type="PANTHER" id="PTHR46819:SF1">
    <property type="entry name" value="EF-HAND CALCIUM-BINDING DOMAIN-CONTAINING PROTEIN 7"/>
    <property type="match status" value="1"/>
</dbReference>
<keyword evidence="19" id="KW-1185">Reference proteome</keyword>
<dbReference type="InterPro" id="IPR021181">
    <property type="entry name" value="Miro"/>
</dbReference>
<dbReference type="InterPro" id="IPR027417">
    <property type="entry name" value="P-loop_NTPase"/>
</dbReference>
<dbReference type="PIRSF" id="PIRSF037488">
    <property type="entry name" value="Mt_Rho_GTPase"/>
    <property type="match status" value="1"/>
</dbReference>
<dbReference type="InterPro" id="IPR011992">
    <property type="entry name" value="EF-hand-dom_pair"/>
</dbReference>
<dbReference type="FunFam" id="1.10.238.10:FF:000011">
    <property type="entry name" value="Mitochondrial Rho GTPase"/>
    <property type="match status" value="1"/>
</dbReference>
<evidence type="ECO:0000256" key="15">
    <source>
        <dbReference type="SAM" id="Phobius"/>
    </source>
</evidence>
<dbReference type="SMART" id="SM00174">
    <property type="entry name" value="RHO"/>
    <property type="match status" value="1"/>
</dbReference>
<feature type="domain" description="Miro" evidence="17">
    <location>
        <begin position="428"/>
        <end position="597"/>
    </location>
</feature>
<accession>A0A445IH41</accession>
<keyword evidence="13 14" id="KW-0472">Membrane</keyword>
<dbReference type="PANTHER" id="PTHR46819">
    <property type="entry name" value="EF-HAND CALCIUM-BINDING DOMAIN-CONTAINING PROTEIN 7"/>
    <property type="match status" value="1"/>
</dbReference>
<dbReference type="Proteomes" id="UP000289340">
    <property type="component" value="Chromosome 10"/>
</dbReference>
<keyword evidence="3 15" id="KW-0812">Transmembrane</keyword>
<dbReference type="Gene3D" id="3.40.50.300">
    <property type="entry name" value="P-loop containing nucleotide triphosphate hydrolases"/>
    <property type="match status" value="2"/>
</dbReference>
<evidence type="ECO:0000256" key="13">
    <source>
        <dbReference type="ARBA" id="ARBA00023136"/>
    </source>
</evidence>
<comment type="caution">
    <text evidence="18">The sequence shown here is derived from an EMBL/GenBank/DDBJ whole genome shotgun (WGS) entry which is preliminary data.</text>
</comment>
<proteinExistence type="inferred from homology"/>
<evidence type="ECO:0000256" key="11">
    <source>
        <dbReference type="ARBA" id="ARBA00023128"/>
    </source>
</evidence>
<dbReference type="Pfam" id="PF08356">
    <property type="entry name" value="EF_assoc_2"/>
    <property type="match status" value="1"/>
</dbReference>
<keyword evidence="9 14" id="KW-0106">Calcium</keyword>
<dbReference type="SUPFAM" id="SSF47473">
    <property type="entry name" value="EF-hand"/>
    <property type="match status" value="1"/>
</dbReference>
<dbReference type="AlphaFoldDB" id="A0A445IH41"/>
<evidence type="ECO:0000259" key="17">
    <source>
        <dbReference type="PROSITE" id="PS51423"/>
    </source>
</evidence>
<evidence type="ECO:0000256" key="5">
    <source>
        <dbReference type="ARBA" id="ARBA00022737"/>
    </source>
</evidence>
<dbReference type="Pfam" id="PF00071">
    <property type="entry name" value="Ras"/>
    <property type="match status" value="2"/>
</dbReference>
<keyword evidence="10 15" id="KW-1133">Transmembrane helix</keyword>
<dbReference type="InterPro" id="IPR001806">
    <property type="entry name" value="Small_GTPase"/>
</dbReference>
<comment type="subcellular location">
    <subcellularLocation>
        <location evidence="1 14">Mitochondrion outer membrane</location>
        <topology evidence="1 14">Single-pass type IV membrane protein</topology>
    </subcellularLocation>
</comment>
<dbReference type="CDD" id="cd01892">
    <property type="entry name" value="Miro2"/>
    <property type="match status" value="1"/>
</dbReference>
<dbReference type="InterPro" id="IPR052266">
    <property type="entry name" value="Miro-EF-hand_domain"/>
</dbReference>
<keyword evidence="5" id="KW-0677">Repeat</keyword>
<dbReference type="PROSITE" id="PS00018">
    <property type="entry name" value="EF_HAND_1"/>
    <property type="match status" value="1"/>
</dbReference>
<evidence type="ECO:0000259" key="16">
    <source>
        <dbReference type="PROSITE" id="PS50222"/>
    </source>
</evidence>
<dbReference type="InterPro" id="IPR020860">
    <property type="entry name" value="MIRO_dom"/>
</dbReference>
<dbReference type="FunFam" id="3.40.50.300:FF:000553">
    <property type="entry name" value="Mitochondrial Rho GTPase"/>
    <property type="match status" value="1"/>
</dbReference>
<dbReference type="EC" id="3.6.5.-" evidence="14"/>
<evidence type="ECO:0000313" key="18">
    <source>
        <dbReference type="EMBL" id="RZB85368.1"/>
    </source>
</evidence>
<protein>
    <recommendedName>
        <fullName evidence="14">Mitochondrial Rho GTPase</fullName>
        <ecNumber evidence="14">3.6.5.-</ecNumber>
    </recommendedName>
</protein>
<dbReference type="InterPro" id="IPR013567">
    <property type="entry name" value="EF_hand_assoc_2"/>
</dbReference>
<keyword evidence="12 14" id="KW-0342">GTP-binding</keyword>
<evidence type="ECO:0000256" key="6">
    <source>
        <dbReference type="ARBA" id="ARBA00022741"/>
    </source>
</evidence>
<keyword evidence="6 14" id="KW-0547">Nucleotide-binding</keyword>
<dbReference type="GO" id="GO:0005741">
    <property type="term" value="C:mitochondrial outer membrane"/>
    <property type="evidence" value="ECO:0007669"/>
    <property type="project" value="UniProtKB-SubCell"/>
</dbReference>
<keyword evidence="8 14" id="KW-0378">Hydrolase</keyword>
<feature type="transmembrane region" description="Helical" evidence="15">
    <location>
        <begin position="617"/>
        <end position="639"/>
    </location>
</feature>
<keyword evidence="4" id="KW-0479">Metal-binding</keyword>
<feature type="domain" description="Miro" evidence="17">
    <location>
        <begin position="17"/>
        <end position="184"/>
    </location>
</feature>
<dbReference type="InterPro" id="IPR013566">
    <property type="entry name" value="EF_hand_assoc_1"/>
</dbReference>
<feature type="domain" description="EF-hand" evidence="16">
    <location>
        <begin position="320"/>
        <end position="355"/>
    </location>
</feature>
<keyword evidence="11 14" id="KW-0496">Mitochondrion</keyword>
<evidence type="ECO:0000256" key="9">
    <source>
        <dbReference type="ARBA" id="ARBA00022837"/>
    </source>
</evidence>
<dbReference type="SUPFAM" id="SSF52540">
    <property type="entry name" value="P-loop containing nucleoside triphosphate hydrolases"/>
    <property type="match status" value="2"/>
</dbReference>
<evidence type="ECO:0000256" key="8">
    <source>
        <dbReference type="ARBA" id="ARBA00022801"/>
    </source>
</evidence>
<dbReference type="Pfam" id="PF08355">
    <property type="entry name" value="EF_assoc_1"/>
    <property type="match status" value="1"/>
</dbReference>
<keyword evidence="7 14" id="KW-1000">Mitochondrion outer membrane</keyword>
<dbReference type="InterPro" id="IPR018247">
    <property type="entry name" value="EF_Hand_1_Ca_BS"/>
</dbReference>
<evidence type="ECO:0000256" key="4">
    <source>
        <dbReference type="ARBA" id="ARBA00022723"/>
    </source>
</evidence>
<evidence type="ECO:0000256" key="3">
    <source>
        <dbReference type="ARBA" id="ARBA00022692"/>
    </source>
</evidence>
<evidence type="ECO:0000256" key="12">
    <source>
        <dbReference type="ARBA" id="ARBA00023134"/>
    </source>
</evidence>
<evidence type="ECO:0000256" key="7">
    <source>
        <dbReference type="ARBA" id="ARBA00022787"/>
    </source>
</evidence>
<dbReference type="GO" id="GO:0003924">
    <property type="term" value="F:GTPase activity"/>
    <property type="evidence" value="ECO:0007669"/>
    <property type="project" value="InterPro"/>
</dbReference>
<evidence type="ECO:0000256" key="2">
    <source>
        <dbReference type="ARBA" id="ARBA00007981"/>
    </source>
</evidence>
<organism evidence="18 19">
    <name type="scientific">Glycine soja</name>
    <name type="common">Wild soybean</name>
    <dbReference type="NCBI Taxonomy" id="3848"/>
    <lineage>
        <taxon>Eukaryota</taxon>
        <taxon>Viridiplantae</taxon>
        <taxon>Streptophyta</taxon>
        <taxon>Embryophyta</taxon>
        <taxon>Tracheophyta</taxon>
        <taxon>Spermatophyta</taxon>
        <taxon>Magnoliopsida</taxon>
        <taxon>eudicotyledons</taxon>
        <taxon>Gunneridae</taxon>
        <taxon>Pentapetalae</taxon>
        <taxon>rosids</taxon>
        <taxon>fabids</taxon>
        <taxon>Fabales</taxon>
        <taxon>Fabaceae</taxon>
        <taxon>Papilionoideae</taxon>
        <taxon>50 kb inversion clade</taxon>
        <taxon>NPAAA clade</taxon>
        <taxon>indigoferoid/millettioid clade</taxon>
        <taxon>Phaseoleae</taxon>
        <taxon>Glycine</taxon>
        <taxon>Glycine subgen. Soja</taxon>
    </lineage>
</organism>
<dbReference type="FunFam" id="1.10.238.10:FF:000212">
    <property type="entry name" value="Mitochondrial Rho GTPase"/>
    <property type="match status" value="1"/>
</dbReference>
<reference evidence="18 19" key="1">
    <citation type="submission" date="2018-09" db="EMBL/GenBank/DDBJ databases">
        <title>A high-quality reference genome of wild soybean provides a powerful tool to mine soybean genomes.</title>
        <authorList>
            <person name="Xie M."/>
            <person name="Chung C.Y.L."/>
            <person name="Li M.-W."/>
            <person name="Wong F.-L."/>
            <person name="Chan T.-F."/>
            <person name="Lam H.-M."/>
        </authorList>
    </citation>
    <scope>NUCLEOTIDE SEQUENCE [LARGE SCALE GENOMIC DNA]</scope>
    <source>
        <strain evidence="19">cv. W05</strain>
        <tissue evidence="18">Hypocotyl of etiolated seedlings</tissue>
    </source>
</reference>
<dbReference type="Gramene" id="XM_028326702.1">
    <property type="protein sequence ID" value="XP_028182503.1"/>
    <property type="gene ID" value="LOC114369470"/>
</dbReference>
<comment type="similarity">
    <text evidence="2 14">Belongs to the mitochondrial Rho GTPase family.</text>
</comment>
<sequence length="650" mass="72587">MVSRFATMVGPSSASGRREVRIAVVGDGATGKSTLIAAMASESFPKSVPPVLPPTRLPRNLFPDSVPLTLIDTPSSLAKQGTRNEELKLADTVVLTYACDEPVSFERVTTYWLPELHKLEVKAPVIVVGCKLDLRDENQLVSLESLTTHIMKQFTEVVTCVECSAATLYQVPQVFYFAQKAVLHPVDPLFDYERHALTDRCVRALRRIFVLCDHDMDGALNDEELNEFQVRCFNAPLQPFEVANIKTIVEQKVPEGVNSIGLTFPGFIYVHNLFLKKGRTETLWAVLRKFEYDNDLKLRDDFLPVPSKQASDQSVELTSEAVEFLNGIFRLLDTDKDRYLRPAEVDKLFDIAPESPWNDAPYKDAAEKTDMGYISLNGFLSQWALMTLLDPKRSLANLIYIGYNGNPAEALCVTRRRSVDRKKQTTERNVFQCYVFGSKHAGKSALMYSLLGRPFSNNYTPTTVEQYAANVIELKGVTRKILILREIPEDGLLQFLSNQDCLAACDVAVFVYDSSDEYSWKKSRDLLEKVVRQGELTGYRTPCLLIAAKDDLAPVPRTVLDSVKVTQALGIKAPIHVSMKLGDSSNVYNKIVNAAEHPHLSIPETETARRKKQHNQLLHHSLIFALVGAAMAVAGLTACRVRAVKKNTAA</sequence>
<evidence type="ECO:0000256" key="1">
    <source>
        <dbReference type="ARBA" id="ARBA00004200"/>
    </source>
</evidence>
<dbReference type="PROSITE" id="PS50222">
    <property type="entry name" value="EF_HAND_2"/>
    <property type="match status" value="1"/>
</dbReference>
<evidence type="ECO:0000313" key="19">
    <source>
        <dbReference type="Proteomes" id="UP000289340"/>
    </source>
</evidence>